<evidence type="ECO:0000313" key="1">
    <source>
        <dbReference type="EMBL" id="EAZ88616.1"/>
    </source>
</evidence>
<dbReference type="RefSeq" id="WP_008278304.1">
    <property type="nucleotide sequence ID" value="NZ_AAXW01000074.1"/>
</dbReference>
<proteinExistence type="predicted"/>
<evidence type="ECO:0000313" key="2">
    <source>
        <dbReference type="Proteomes" id="UP000003781"/>
    </source>
</evidence>
<comment type="caution">
    <text evidence="1">The sequence shown here is derived from an EMBL/GenBank/DDBJ whole genome shotgun (WGS) entry which is preliminary data.</text>
</comment>
<dbReference type="EMBL" id="AAXW01000074">
    <property type="protein sequence ID" value="EAZ88616.1"/>
    <property type="molecule type" value="Genomic_DNA"/>
</dbReference>
<dbReference type="OrthoDB" id="430336at2"/>
<gene>
    <name evidence="1" type="ORF">CY0110_31465</name>
</gene>
<keyword evidence="2" id="KW-1185">Reference proteome</keyword>
<organism evidence="1 2">
    <name type="scientific">Crocosphaera chwakensis CCY0110</name>
    <dbReference type="NCBI Taxonomy" id="391612"/>
    <lineage>
        <taxon>Bacteria</taxon>
        <taxon>Bacillati</taxon>
        <taxon>Cyanobacteriota</taxon>
        <taxon>Cyanophyceae</taxon>
        <taxon>Oscillatoriophycideae</taxon>
        <taxon>Chroococcales</taxon>
        <taxon>Aphanothecaceae</taxon>
        <taxon>Crocosphaera</taxon>
        <taxon>Crocosphaera chwakensis</taxon>
    </lineage>
</organism>
<dbReference type="Proteomes" id="UP000003781">
    <property type="component" value="Unassembled WGS sequence"/>
</dbReference>
<protein>
    <submittedName>
        <fullName evidence="1">Uncharacterized protein</fullName>
    </submittedName>
</protein>
<reference evidence="1 2" key="1">
    <citation type="submission" date="2007-03" db="EMBL/GenBank/DDBJ databases">
        <authorList>
            <person name="Stal L."/>
            <person name="Ferriera S."/>
            <person name="Johnson J."/>
            <person name="Kravitz S."/>
            <person name="Beeson K."/>
            <person name="Sutton G."/>
            <person name="Rogers Y.-H."/>
            <person name="Friedman R."/>
            <person name="Frazier M."/>
            <person name="Venter J.C."/>
        </authorList>
    </citation>
    <scope>NUCLEOTIDE SEQUENCE [LARGE SCALE GENOMIC DNA]</scope>
    <source>
        <strain evidence="1 2">CCY0110</strain>
    </source>
</reference>
<sequence>MNWSEKFKEKVREIQKEKGRCLLRTNNYAFIDAVETRNNKAVKRQVHWICEQRTNGYAFILLDGVTGHESWYVDDLVKTLSQETDGEFFTACFGCSNYPKLELDLSQMRSVIMQLHSQFN</sequence>
<dbReference type="AlphaFoldDB" id="A3IY40"/>
<name>A3IY40_9CHRO</name>
<accession>A3IY40</accession>